<keyword evidence="1" id="KW-0732">Signal</keyword>
<evidence type="ECO:0000313" key="2">
    <source>
        <dbReference type="EMBL" id="MBL4931309.1"/>
    </source>
</evidence>
<comment type="caution">
    <text evidence="2">The sequence shown here is derived from an EMBL/GenBank/DDBJ whole genome shotgun (WGS) entry which is preliminary data.</text>
</comment>
<evidence type="ECO:0000256" key="1">
    <source>
        <dbReference type="SAM" id="SignalP"/>
    </source>
</evidence>
<dbReference type="RefSeq" id="WP_202766692.1">
    <property type="nucleotide sequence ID" value="NZ_JAESWA010000019.1"/>
</dbReference>
<dbReference type="Proteomes" id="UP000623681">
    <property type="component" value="Unassembled WGS sequence"/>
</dbReference>
<reference evidence="2" key="1">
    <citation type="submission" date="2021-01" db="EMBL/GenBank/DDBJ databases">
        <title>Genome public.</title>
        <authorList>
            <person name="Liu C."/>
            <person name="Sun Q."/>
        </authorList>
    </citation>
    <scope>NUCLEOTIDE SEQUENCE</scope>
    <source>
        <strain evidence="2">YIM B02565</strain>
    </source>
</reference>
<accession>A0A937FDL7</accession>
<organism evidence="2 3">
    <name type="scientific">Clostridium paridis</name>
    <dbReference type="NCBI Taxonomy" id="2803863"/>
    <lineage>
        <taxon>Bacteria</taxon>
        <taxon>Bacillati</taxon>
        <taxon>Bacillota</taxon>
        <taxon>Clostridia</taxon>
        <taxon>Eubacteriales</taxon>
        <taxon>Clostridiaceae</taxon>
        <taxon>Clostridium</taxon>
    </lineage>
</organism>
<gene>
    <name evidence="2" type="ORF">JK634_05790</name>
</gene>
<dbReference type="PROSITE" id="PS51257">
    <property type="entry name" value="PROKAR_LIPOPROTEIN"/>
    <property type="match status" value="1"/>
</dbReference>
<name>A0A937FDL7_9CLOT</name>
<feature type="chain" id="PRO_5036791402" evidence="1">
    <location>
        <begin position="24"/>
        <end position="215"/>
    </location>
</feature>
<protein>
    <submittedName>
        <fullName evidence="2">DUF5105 domain-containing protein</fullName>
    </submittedName>
</protein>
<sequence length="215" mass="24437">MRKYIKFFSAVMAIVMSMALVSACSKKPAVTPDQYLTFYMDLAVKNTEGDAAKLGISSDEVKKFKDQMETQYSKVVENDTSGVDKESLNKMVTSIRKGMSQIKYDIKTVESDSKSAKVEMSINPMVIEQNDFSPDKLISQDEIMQLASQYTDQATLEKKATEIIIDKLCKYFENPKISDESKKVTIELKVEKGEWKEVNEGTLENFIKNNLIIYK</sequence>
<evidence type="ECO:0000313" key="3">
    <source>
        <dbReference type="Proteomes" id="UP000623681"/>
    </source>
</evidence>
<keyword evidence="3" id="KW-1185">Reference proteome</keyword>
<dbReference type="AlphaFoldDB" id="A0A937FDL7"/>
<dbReference type="EMBL" id="JAESWA010000019">
    <property type="protein sequence ID" value="MBL4931309.1"/>
    <property type="molecule type" value="Genomic_DNA"/>
</dbReference>
<feature type="signal peptide" evidence="1">
    <location>
        <begin position="1"/>
        <end position="23"/>
    </location>
</feature>
<proteinExistence type="predicted"/>